<reference evidence="3" key="1">
    <citation type="journal article" date="2023" name="GigaByte">
        <title>Genome assembly of the bearded iris, Iris pallida Lam.</title>
        <authorList>
            <person name="Bruccoleri R.E."/>
            <person name="Oakeley E.J."/>
            <person name="Faust A.M.E."/>
            <person name="Altorfer M."/>
            <person name="Dessus-Babus S."/>
            <person name="Burckhardt D."/>
            <person name="Oertli M."/>
            <person name="Naumann U."/>
            <person name="Petersen F."/>
            <person name="Wong J."/>
        </authorList>
    </citation>
    <scope>NUCLEOTIDE SEQUENCE</scope>
    <source>
        <strain evidence="3">GSM-AAB239-AS_SAM_17_03QT</strain>
    </source>
</reference>
<dbReference type="Pfam" id="PF04937">
    <property type="entry name" value="DUF659"/>
    <property type="match status" value="1"/>
</dbReference>
<dbReference type="EMBL" id="JANAVB010003470">
    <property type="protein sequence ID" value="KAJ6849474.1"/>
    <property type="molecule type" value="Genomic_DNA"/>
</dbReference>
<proteinExistence type="predicted"/>
<keyword evidence="5" id="KW-1185">Reference proteome</keyword>
<evidence type="ECO:0000313" key="5">
    <source>
        <dbReference type="Proteomes" id="UP001140949"/>
    </source>
</evidence>
<dbReference type="AlphaFoldDB" id="A0AAX6G4R4"/>
<evidence type="ECO:0000313" key="3">
    <source>
        <dbReference type="EMBL" id="KAJ6823318.1"/>
    </source>
</evidence>
<comment type="caution">
    <text evidence="3">The sequence shown here is derived from an EMBL/GenBank/DDBJ whole genome shotgun (WGS) entry which is preliminary data.</text>
</comment>
<name>A0AAX6G4R4_IRIPA</name>
<accession>A0AAX6G4R4</accession>
<gene>
    <name evidence="2" type="ORF">M6B38_154085</name>
    <name evidence="4" type="ORF">M6B38_269570</name>
    <name evidence="3" type="ORF">M6B38_383890</name>
</gene>
<feature type="domain" description="DUF659" evidence="1">
    <location>
        <begin position="26"/>
        <end position="88"/>
    </location>
</feature>
<evidence type="ECO:0000259" key="1">
    <source>
        <dbReference type="Pfam" id="PF04937"/>
    </source>
</evidence>
<dbReference type="EMBL" id="JANAVB010023000">
    <property type="protein sequence ID" value="KAJ6823318.1"/>
    <property type="molecule type" value="Genomic_DNA"/>
</dbReference>
<sequence length="168" mass="19203">MSNVGKSVAKDSIELMPPMQLGIRGGVRNVVQIITHDASCYMEAAGAKLEEKYNIFWTVCADYCINKITERLESMDHVKMVLDEAKAITRFLYSDELLLELMRKHIVERELIRSSMLKSVVPFITLENMVSERENLVRMFTSEAWSTFPWICDLVMDSSFGAAEIDIL</sequence>
<evidence type="ECO:0000313" key="2">
    <source>
        <dbReference type="EMBL" id="KAJ6811383.1"/>
    </source>
</evidence>
<protein>
    <recommendedName>
        <fullName evidence="1">DUF659 domain-containing protein</fullName>
    </recommendedName>
</protein>
<organism evidence="3 5">
    <name type="scientific">Iris pallida</name>
    <name type="common">Sweet iris</name>
    <dbReference type="NCBI Taxonomy" id="29817"/>
    <lineage>
        <taxon>Eukaryota</taxon>
        <taxon>Viridiplantae</taxon>
        <taxon>Streptophyta</taxon>
        <taxon>Embryophyta</taxon>
        <taxon>Tracheophyta</taxon>
        <taxon>Spermatophyta</taxon>
        <taxon>Magnoliopsida</taxon>
        <taxon>Liliopsida</taxon>
        <taxon>Asparagales</taxon>
        <taxon>Iridaceae</taxon>
        <taxon>Iridoideae</taxon>
        <taxon>Irideae</taxon>
        <taxon>Iris</taxon>
    </lineage>
</organism>
<dbReference type="EMBL" id="JANAVB010031620">
    <property type="protein sequence ID" value="KAJ6811383.1"/>
    <property type="molecule type" value="Genomic_DNA"/>
</dbReference>
<dbReference type="InterPro" id="IPR007021">
    <property type="entry name" value="DUF659"/>
</dbReference>
<evidence type="ECO:0000313" key="4">
    <source>
        <dbReference type="EMBL" id="KAJ6849474.1"/>
    </source>
</evidence>
<reference evidence="3" key="2">
    <citation type="submission" date="2023-04" db="EMBL/GenBank/DDBJ databases">
        <authorList>
            <person name="Bruccoleri R.E."/>
            <person name="Oakeley E.J."/>
            <person name="Faust A.-M."/>
            <person name="Dessus-Babus S."/>
            <person name="Altorfer M."/>
            <person name="Burckhardt D."/>
            <person name="Oertli M."/>
            <person name="Naumann U."/>
            <person name="Petersen F."/>
            <person name="Wong J."/>
        </authorList>
    </citation>
    <scope>NUCLEOTIDE SEQUENCE</scope>
    <source>
        <strain evidence="3">GSM-AAB239-AS_SAM_17_03QT</strain>
        <tissue evidence="3">Leaf</tissue>
    </source>
</reference>
<dbReference type="PANTHER" id="PTHR32166:SF63">
    <property type="entry name" value="HAT TRANSPOSON SUPERFAMILY PROTEIN"/>
    <property type="match status" value="1"/>
</dbReference>
<dbReference type="PANTHER" id="PTHR32166">
    <property type="entry name" value="OSJNBA0013A04.12 PROTEIN"/>
    <property type="match status" value="1"/>
</dbReference>
<dbReference type="Proteomes" id="UP001140949">
    <property type="component" value="Unassembled WGS sequence"/>
</dbReference>